<dbReference type="KEGG" id="vg:8683970"/>
<reference evidence="2" key="1">
    <citation type="submission" date="2009-07" db="EMBL/GenBank/DDBJ databases">
        <authorList>
            <person name="Kropinski A.M."/>
            <person name="Villegas A."/>
            <person name="Lingohr E.J."/>
        </authorList>
    </citation>
    <scope>NUCLEOTIDE SEQUENCE [LARGE SCALE GENOMIC DNA]</scope>
</reference>
<dbReference type="RefSeq" id="YP_003358878.1">
    <property type="nucleotide sequence ID" value="NC_013697.1"/>
</dbReference>
<keyword evidence="2" id="KW-1185">Reference proteome</keyword>
<dbReference type="GeneID" id="8683970"/>
<dbReference type="Proteomes" id="UP000008986">
    <property type="component" value="Segment"/>
</dbReference>
<evidence type="ECO:0000313" key="1">
    <source>
        <dbReference type="EMBL" id="ACV50046.1"/>
    </source>
</evidence>
<evidence type="ECO:0000313" key="2">
    <source>
        <dbReference type="Proteomes" id="UP000008986"/>
    </source>
</evidence>
<organism evidence="1 2">
    <name type="scientific">Delftia phage PhiW-14</name>
    <name type="common">Deftia acidovorans bacteriophage phiW-14</name>
    <dbReference type="NCBI Taxonomy" id="665032"/>
    <lineage>
        <taxon>Viruses</taxon>
        <taxon>Duplodnaviria</taxon>
        <taxon>Heunggongvirae</taxon>
        <taxon>Uroviricota</taxon>
        <taxon>Caudoviricetes</taxon>
        <taxon>Ionavirus</taxon>
        <taxon>Ionavirus W14</taxon>
    </lineage>
</organism>
<organismHost>
    <name type="scientific">Delftia acidovorans</name>
    <name type="common">Pseudomonas acidovorans</name>
    <name type="synonym">Comamonas acidovorans</name>
    <dbReference type="NCBI Taxonomy" id="80866"/>
</organismHost>
<gene>
    <name evidence="1" type="primary">23</name>
</gene>
<accession>C9DFZ5</accession>
<protein>
    <submittedName>
        <fullName evidence="1">Uncharacterized protein</fullName>
    </submittedName>
</protein>
<dbReference type="EMBL" id="GQ357915">
    <property type="protein sequence ID" value="ACV50046.1"/>
    <property type="molecule type" value="Genomic_DNA"/>
</dbReference>
<name>C9DFZ5_BPW14</name>
<proteinExistence type="predicted"/>
<sequence length="180" mass="20795">MRWAFVGFVVALLTIDSKSYKRRFDALYTRLKSRSGMTPEQDKMVFDGYESIGEIIDWVAAPENLALRVERMQRALASSPGFANFHKYISTKGAHLKGYEGLIVRRPNEHRWGSTPSMEFWEHIYDPSGFANATDNKRSQLVRQLEETWTEEVKVIQRVIRGDYELPSNIIPLFSTRAFG</sequence>